<dbReference type="OrthoDB" id="107110at2759"/>
<reference evidence="2" key="1">
    <citation type="journal article" date="2020" name="Nat. Commun.">
        <title>Large-scale genome sequencing of mycorrhizal fungi provides insights into the early evolution of symbiotic traits.</title>
        <authorList>
            <person name="Miyauchi S."/>
            <person name="Kiss E."/>
            <person name="Kuo A."/>
            <person name="Drula E."/>
            <person name="Kohler A."/>
            <person name="Sanchez-Garcia M."/>
            <person name="Morin E."/>
            <person name="Andreopoulos B."/>
            <person name="Barry K.W."/>
            <person name="Bonito G."/>
            <person name="Buee M."/>
            <person name="Carver A."/>
            <person name="Chen C."/>
            <person name="Cichocki N."/>
            <person name="Clum A."/>
            <person name="Culley D."/>
            <person name="Crous P.W."/>
            <person name="Fauchery L."/>
            <person name="Girlanda M."/>
            <person name="Hayes R.D."/>
            <person name="Keri Z."/>
            <person name="LaButti K."/>
            <person name="Lipzen A."/>
            <person name="Lombard V."/>
            <person name="Magnuson J."/>
            <person name="Maillard F."/>
            <person name="Murat C."/>
            <person name="Nolan M."/>
            <person name="Ohm R.A."/>
            <person name="Pangilinan J."/>
            <person name="Pereira M.F."/>
            <person name="Perotto S."/>
            <person name="Peter M."/>
            <person name="Pfister S."/>
            <person name="Riley R."/>
            <person name="Sitrit Y."/>
            <person name="Stielow J.B."/>
            <person name="Szollosi G."/>
            <person name="Zifcakova L."/>
            <person name="Stursova M."/>
            <person name="Spatafora J.W."/>
            <person name="Tedersoo L."/>
            <person name="Vaario L.M."/>
            <person name="Yamada A."/>
            <person name="Yan M."/>
            <person name="Wang P."/>
            <person name="Xu J."/>
            <person name="Bruns T."/>
            <person name="Baldrian P."/>
            <person name="Vilgalys R."/>
            <person name="Dunand C."/>
            <person name="Henrissat B."/>
            <person name="Grigoriev I.V."/>
            <person name="Hibbett D."/>
            <person name="Nagy L.G."/>
            <person name="Martin F.M."/>
        </authorList>
    </citation>
    <scope>NUCLEOTIDE SEQUENCE</scope>
    <source>
        <strain evidence="2">UP504</strain>
    </source>
</reference>
<dbReference type="PANTHER" id="PTHR33266:SF1">
    <property type="entry name" value="F-BOX DOMAIN-CONTAINING PROTEIN"/>
    <property type="match status" value="1"/>
</dbReference>
<dbReference type="EMBL" id="MU129070">
    <property type="protein sequence ID" value="KAF9507889.1"/>
    <property type="molecule type" value="Genomic_DNA"/>
</dbReference>
<gene>
    <name evidence="2" type="ORF">BS47DRAFT_1488645</name>
</gene>
<proteinExistence type="predicted"/>
<sequence length="868" mass="96941">MQSAPKHPRGEPSSSSVEPEGPAPKIRRLAEDDEIDQNVMKLAKFPSPLDDDMAPILLTMIAVCSKGRLEPSHALDVLEKHPEMIPSLREAFAARHPTSILRLPILQKQLPVIQPLLNVTDKQVSAMESKRATVMSWEAPYVGQSHQTLWDQIRAAYQTSLTRSYAHTLSITQSSGTGKSRLVDEFSKEHFVIPLNLRDSDGYPPADSADIRRWLLEPNNASLSTQRLAAFLLALFMEVAETIENIDLLIGQMIPPSPNDEEPMSISMKFRLLMTYGQSYGKPGRFREYFYHNVLEIGRRMEVKVKTETSESDWDSGLMARDDLAKRAENVINLVRHVSRNDDHINSGPYVILAFDEAQAFLHPPPNAESQPPWNPFSELGRILHSLSRIGLFSLFLSTSRKIRELCPPAVHAASSRIQQSILHQPSPFTAVGFDHLAPRTAPGEIAIEEASTIGRIVKFGRPLFGSRYEASSETVKRFIVDFAREKLLASRDQDPDVLSEEQKLACLAMRMPIQFDASHAGSENADALVARHMRLCLDADPASPFLVTISPSEPILAAAARSIMSSPNFHPAEALSRHLGISGLDKGNRGELIAMLLLTLAYDSLGSAERAVPIIEFLQGLIPTALGDSVLGSLPFQWQSEDDKNQQLKDAFSGAVIWFNHFVKVHDYQVLRRRYLCALMTRGAAILCADGQVGVDLVIPFIAGDHTITEENIGVIMIQVKNDKTYGARPREKLYGVMDPRYLCGSHQGIPCIRMVFALASDRDAVTVLTRQREGQPRRESTKKFHEFTAYDIWFAQASSKTFRPIHSQDEDFYKTMLRLTKVIPKVYDDLRYPPSVRTALRTMSPGTTADEAHWRFFSFSGASPGK</sequence>
<evidence type="ECO:0000313" key="2">
    <source>
        <dbReference type="EMBL" id="KAF9507889.1"/>
    </source>
</evidence>
<accession>A0A9P6AL73</accession>
<feature type="region of interest" description="Disordered" evidence="1">
    <location>
        <begin position="1"/>
        <end position="33"/>
    </location>
</feature>
<dbReference type="Proteomes" id="UP000886523">
    <property type="component" value="Unassembled WGS sequence"/>
</dbReference>
<evidence type="ECO:0000313" key="3">
    <source>
        <dbReference type="Proteomes" id="UP000886523"/>
    </source>
</evidence>
<feature type="compositionally biased region" description="Low complexity" evidence="1">
    <location>
        <begin position="11"/>
        <end position="24"/>
    </location>
</feature>
<keyword evidence="3" id="KW-1185">Reference proteome</keyword>
<dbReference type="AlphaFoldDB" id="A0A9P6AL73"/>
<evidence type="ECO:0000256" key="1">
    <source>
        <dbReference type="SAM" id="MobiDB-lite"/>
    </source>
</evidence>
<organism evidence="2 3">
    <name type="scientific">Hydnum rufescens UP504</name>
    <dbReference type="NCBI Taxonomy" id="1448309"/>
    <lineage>
        <taxon>Eukaryota</taxon>
        <taxon>Fungi</taxon>
        <taxon>Dikarya</taxon>
        <taxon>Basidiomycota</taxon>
        <taxon>Agaricomycotina</taxon>
        <taxon>Agaricomycetes</taxon>
        <taxon>Cantharellales</taxon>
        <taxon>Hydnaceae</taxon>
        <taxon>Hydnum</taxon>
    </lineage>
</organism>
<comment type="caution">
    <text evidence="2">The sequence shown here is derived from an EMBL/GenBank/DDBJ whole genome shotgun (WGS) entry which is preliminary data.</text>
</comment>
<dbReference type="PANTHER" id="PTHR33266">
    <property type="entry name" value="CHROMOSOME 15, WHOLE GENOME SHOTGUN SEQUENCE"/>
    <property type="match status" value="1"/>
</dbReference>
<protein>
    <submittedName>
        <fullName evidence="2">Uncharacterized protein</fullName>
    </submittedName>
</protein>
<name>A0A9P6AL73_9AGAM</name>